<dbReference type="InterPro" id="IPR050859">
    <property type="entry name" value="Class-I_PLP-dep_aminotransf"/>
</dbReference>
<evidence type="ECO:0000256" key="3">
    <source>
        <dbReference type="ARBA" id="ARBA00022679"/>
    </source>
</evidence>
<dbReference type="EC" id="2.6.1.66" evidence="6"/>
<dbReference type="PANTHER" id="PTHR42790">
    <property type="entry name" value="AMINOTRANSFERASE"/>
    <property type="match status" value="1"/>
</dbReference>
<accession>A0A5C1QQQ3</accession>
<dbReference type="Pfam" id="PF00155">
    <property type="entry name" value="Aminotran_1_2"/>
    <property type="match status" value="1"/>
</dbReference>
<evidence type="ECO:0000313" key="7">
    <source>
        <dbReference type="Proteomes" id="UP000324209"/>
    </source>
</evidence>
<evidence type="ECO:0000256" key="4">
    <source>
        <dbReference type="ARBA" id="ARBA00022898"/>
    </source>
</evidence>
<feature type="domain" description="Aminotransferase class I/classII large" evidence="5">
    <location>
        <begin position="182"/>
        <end position="405"/>
    </location>
</feature>
<keyword evidence="2 6" id="KW-0032">Aminotransferase</keyword>
<dbReference type="PANTHER" id="PTHR42790:SF4">
    <property type="entry name" value="VALINE--PYRUVATE AMINOTRANSFERASE"/>
    <property type="match status" value="1"/>
</dbReference>
<dbReference type="GO" id="GO:1901605">
    <property type="term" value="P:alpha-amino acid metabolic process"/>
    <property type="evidence" value="ECO:0007669"/>
    <property type="project" value="TreeGrafter"/>
</dbReference>
<keyword evidence="4" id="KW-0663">Pyridoxal phosphate</keyword>
<dbReference type="OrthoDB" id="5889947at2"/>
<dbReference type="InterPro" id="IPR015421">
    <property type="entry name" value="PyrdxlP-dep_Trfase_major"/>
</dbReference>
<dbReference type="NCBIfam" id="NF006967">
    <property type="entry name" value="PRK09440.1-5"/>
    <property type="match status" value="1"/>
</dbReference>
<dbReference type="GO" id="GO:0005829">
    <property type="term" value="C:cytosol"/>
    <property type="evidence" value="ECO:0007669"/>
    <property type="project" value="TreeGrafter"/>
</dbReference>
<name>A0A5C1QQQ3_9SPIO</name>
<keyword evidence="3 6" id="KW-0808">Transferase</keyword>
<reference evidence="6 7" key="1">
    <citation type="submission" date="2019-02" db="EMBL/GenBank/DDBJ databases">
        <title>Complete Genome Sequence and Methylome Analysis of free living Spirochaetas.</title>
        <authorList>
            <person name="Fomenkov A."/>
            <person name="Dubinina G."/>
            <person name="Leshcheva N."/>
            <person name="Mikheeva N."/>
            <person name="Grabovich M."/>
            <person name="Vincze T."/>
            <person name="Roberts R.J."/>
        </authorList>
    </citation>
    <scope>NUCLEOTIDE SEQUENCE [LARGE SCALE GENOMIC DNA]</scope>
    <source>
        <strain evidence="6 7">K2</strain>
    </source>
</reference>
<dbReference type="Gene3D" id="3.40.640.10">
    <property type="entry name" value="Type I PLP-dependent aspartate aminotransferase-like (Major domain)"/>
    <property type="match status" value="1"/>
</dbReference>
<evidence type="ECO:0000256" key="1">
    <source>
        <dbReference type="ARBA" id="ARBA00001933"/>
    </source>
</evidence>
<dbReference type="Proteomes" id="UP000324209">
    <property type="component" value="Chromosome"/>
</dbReference>
<evidence type="ECO:0000259" key="5">
    <source>
        <dbReference type="Pfam" id="PF00155"/>
    </source>
</evidence>
<dbReference type="EMBL" id="CP036150">
    <property type="protein sequence ID" value="QEN08906.1"/>
    <property type="molecule type" value="Genomic_DNA"/>
</dbReference>
<proteinExistence type="predicted"/>
<dbReference type="AlphaFoldDB" id="A0A5C1QQQ3"/>
<keyword evidence="6" id="KW-0670">Pyruvate</keyword>
<keyword evidence="7" id="KW-1185">Reference proteome</keyword>
<gene>
    <name evidence="6" type="ORF">EXM22_13230</name>
</gene>
<dbReference type="CDD" id="cd00609">
    <property type="entry name" value="AAT_like"/>
    <property type="match status" value="1"/>
</dbReference>
<protein>
    <submittedName>
        <fullName evidence="6">Valine--pyruvate transaminase</fullName>
        <ecNumber evidence="6">2.6.1.66</ecNumber>
    </submittedName>
</protein>
<comment type="cofactor">
    <cofactor evidence="1">
        <name>pyridoxal 5'-phosphate</name>
        <dbReference type="ChEBI" id="CHEBI:597326"/>
    </cofactor>
</comment>
<dbReference type="GO" id="GO:0009042">
    <property type="term" value="F:valine-pyruvate transaminase activity"/>
    <property type="evidence" value="ECO:0007669"/>
    <property type="project" value="UniProtKB-EC"/>
</dbReference>
<evidence type="ECO:0000313" key="6">
    <source>
        <dbReference type="EMBL" id="QEN08906.1"/>
    </source>
</evidence>
<evidence type="ECO:0000256" key="2">
    <source>
        <dbReference type="ARBA" id="ARBA00022576"/>
    </source>
</evidence>
<dbReference type="GO" id="GO:0030170">
    <property type="term" value="F:pyridoxal phosphate binding"/>
    <property type="evidence" value="ECO:0007669"/>
    <property type="project" value="InterPro"/>
</dbReference>
<dbReference type="RefSeq" id="WP_149486985.1">
    <property type="nucleotide sequence ID" value="NZ_CP036150.1"/>
</dbReference>
<organism evidence="6 7">
    <name type="scientific">Oceanispirochaeta crateris</name>
    <dbReference type="NCBI Taxonomy" id="2518645"/>
    <lineage>
        <taxon>Bacteria</taxon>
        <taxon>Pseudomonadati</taxon>
        <taxon>Spirochaetota</taxon>
        <taxon>Spirochaetia</taxon>
        <taxon>Spirochaetales</taxon>
        <taxon>Spirochaetaceae</taxon>
        <taxon>Oceanispirochaeta</taxon>
    </lineage>
</organism>
<sequence>MKLTSFGEKFTRKSGILELMDDLGNAVAGQGRVCMLGGGNPAIIPEIQAVWNRCLSELIQDGSGLEEALSSYDTPQGKQSFLESLSGMLKNSFGWNIGPENIAITNGSQSAFFILLNLFGGTDASGVKKKVLFPLCPEYIGYADQGLEPDIFTTCPASIEILDDFLFKYHVDFSSLKVGDDVGAICISRPTNPTGNVISDEEVRQLSSLAEDAGVPLIIDNAYGSPFPGIIFEEVKPFWNENTILSMSLSKIGLPSVRTGIIIGRPEIIKAVSSCNAIISLANGTIGQVLTESLFQSGEILDISKNIVRPFYNRKSIQAQNWVKAYMPVSADYRVHKSEGAIFLWIWFRNLKISSRELYENLKKRKVIVVPGEYFFFGLDQDWEHSKQCIRLNYSQSADLVEEGIRILAEEVDKALRQ</sequence>
<dbReference type="SUPFAM" id="SSF53383">
    <property type="entry name" value="PLP-dependent transferases"/>
    <property type="match status" value="1"/>
</dbReference>
<dbReference type="NCBIfam" id="NF006964">
    <property type="entry name" value="PRK09440.1-2"/>
    <property type="match status" value="1"/>
</dbReference>
<dbReference type="KEGG" id="ock:EXM22_13230"/>
<dbReference type="InterPro" id="IPR004839">
    <property type="entry name" value="Aminotransferase_I/II_large"/>
</dbReference>
<dbReference type="InterPro" id="IPR015424">
    <property type="entry name" value="PyrdxlP-dep_Trfase"/>
</dbReference>